<dbReference type="AlphaFoldDB" id="A0A2J6RUN9"/>
<accession>A0A2J6RUN9</accession>
<feature type="domain" description="Heterokaryon incompatibility" evidence="1">
    <location>
        <begin position="53"/>
        <end position="186"/>
    </location>
</feature>
<keyword evidence="3" id="KW-1185">Reference proteome</keyword>
<organism evidence="2 3">
    <name type="scientific">Hyaloscypha variabilis (strain UAMH 11265 / GT02V1 / F)</name>
    <name type="common">Meliniomyces variabilis</name>
    <dbReference type="NCBI Taxonomy" id="1149755"/>
    <lineage>
        <taxon>Eukaryota</taxon>
        <taxon>Fungi</taxon>
        <taxon>Dikarya</taxon>
        <taxon>Ascomycota</taxon>
        <taxon>Pezizomycotina</taxon>
        <taxon>Leotiomycetes</taxon>
        <taxon>Helotiales</taxon>
        <taxon>Hyaloscyphaceae</taxon>
        <taxon>Hyaloscypha</taxon>
        <taxon>Hyaloscypha variabilis</taxon>
    </lineage>
</organism>
<dbReference type="PANTHER" id="PTHR24148">
    <property type="entry name" value="ANKYRIN REPEAT DOMAIN-CONTAINING PROTEIN 39 HOMOLOG-RELATED"/>
    <property type="match status" value="1"/>
</dbReference>
<dbReference type="OrthoDB" id="2157530at2759"/>
<dbReference type="Pfam" id="PF06985">
    <property type="entry name" value="HET"/>
    <property type="match status" value="1"/>
</dbReference>
<evidence type="ECO:0000259" key="1">
    <source>
        <dbReference type="Pfam" id="PF06985"/>
    </source>
</evidence>
<dbReference type="EMBL" id="KZ613943">
    <property type="protein sequence ID" value="PMD42232.1"/>
    <property type="molecule type" value="Genomic_DNA"/>
</dbReference>
<evidence type="ECO:0000313" key="3">
    <source>
        <dbReference type="Proteomes" id="UP000235786"/>
    </source>
</evidence>
<reference evidence="2 3" key="1">
    <citation type="submission" date="2016-04" db="EMBL/GenBank/DDBJ databases">
        <title>A degradative enzymes factory behind the ericoid mycorrhizal symbiosis.</title>
        <authorList>
            <consortium name="DOE Joint Genome Institute"/>
            <person name="Martino E."/>
            <person name="Morin E."/>
            <person name="Grelet G."/>
            <person name="Kuo A."/>
            <person name="Kohler A."/>
            <person name="Daghino S."/>
            <person name="Barry K."/>
            <person name="Choi C."/>
            <person name="Cichocki N."/>
            <person name="Clum A."/>
            <person name="Copeland A."/>
            <person name="Hainaut M."/>
            <person name="Haridas S."/>
            <person name="Labutti K."/>
            <person name="Lindquist E."/>
            <person name="Lipzen A."/>
            <person name="Khouja H.-R."/>
            <person name="Murat C."/>
            <person name="Ohm R."/>
            <person name="Olson A."/>
            <person name="Spatafora J."/>
            <person name="Veneault-Fourrey C."/>
            <person name="Henrissat B."/>
            <person name="Grigoriev I."/>
            <person name="Martin F."/>
            <person name="Perotto S."/>
        </authorList>
    </citation>
    <scope>NUCLEOTIDE SEQUENCE [LARGE SCALE GENOMIC DNA]</scope>
    <source>
        <strain evidence="2 3">F</strain>
    </source>
</reference>
<sequence length="531" mass="61237">MIRMTSTTTPYNYRPLSNPSAIRLIKILPDCEYNRVRCTIHHFDNTYVSGLRYHALSYVWGNPYPARRICIGDTPDAMHRYPIHESIWEFLTKLWEGKYFDCYFWTDTLCLNQKDISEINQQVARMGDIYSAAEEVVSWISDGASHPGRQRRGSGTFNLHDDPSYVPHPNFVADNAYWGRVWIMQEVVLAKKGRVLCGNMSIDFDHLFSLLDDPTESITTIQSLRKSPNRKIRLWELLKGFKYIQSTQPVDKIYGILGLIEDEESQPSTAQLIGVDYQKKLNEVFWDLVFECQHRVSPREHSRLIEIVDTFFPASTTIRDESSYADFQILEAYHKEARTSELHASYAAIALRVYNASLIFVHVLTSLKNWPHLSYRKFKRDFPCKTKVQSAAYVGFELTVGLSPKDVQKWDAHKQLAEGAELSKLTSWRCGAHYDRDCNLIIIPENLKPNSDGSIKLNQKNIFQIWDKLLSSCDASHPFQYPEDCKSFPRVCEKFSPTCDGSMMVFNMPDVGFRLVILSMGALPEIFIDLD</sequence>
<protein>
    <recommendedName>
        <fullName evidence="1">Heterokaryon incompatibility domain-containing protein</fullName>
    </recommendedName>
</protein>
<evidence type="ECO:0000313" key="2">
    <source>
        <dbReference type="EMBL" id="PMD42232.1"/>
    </source>
</evidence>
<dbReference type="PANTHER" id="PTHR24148:SF73">
    <property type="entry name" value="HET DOMAIN PROTEIN (AFU_ORTHOLOGUE AFUA_8G01020)"/>
    <property type="match status" value="1"/>
</dbReference>
<dbReference type="InterPro" id="IPR010730">
    <property type="entry name" value="HET"/>
</dbReference>
<gene>
    <name evidence="2" type="ORF">L207DRAFT_485691</name>
</gene>
<name>A0A2J6RUN9_HYAVF</name>
<feature type="non-terminal residue" evidence="2">
    <location>
        <position position="1"/>
    </location>
</feature>
<proteinExistence type="predicted"/>
<dbReference type="Proteomes" id="UP000235786">
    <property type="component" value="Unassembled WGS sequence"/>
</dbReference>
<dbReference type="InterPro" id="IPR052895">
    <property type="entry name" value="HetReg/Transcr_Mod"/>
</dbReference>